<organism evidence="9 10">
    <name type="scientific">Xanthobacter tagetidis</name>
    <dbReference type="NCBI Taxonomy" id="60216"/>
    <lineage>
        <taxon>Bacteria</taxon>
        <taxon>Pseudomonadati</taxon>
        <taxon>Pseudomonadota</taxon>
        <taxon>Alphaproteobacteria</taxon>
        <taxon>Hyphomicrobiales</taxon>
        <taxon>Xanthobacteraceae</taxon>
        <taxon>Xanthobacter</taxon>
    </lineage>
</organism>
<dbReference type="CDD" id="cd00829">
    <property type="entry name" value="SCP-x_thiolase"/>
    <property type="match status" value="1"/>
</dbReference>
<feature type="domain" description="Thiolase C-terminal" evidence="8">
    <location>
        <begin position="244"/>
        <end position="383"/>
    </location>
</feature>
<dbReference type="InterPro" id="IPR002155">
    <property type="entry name" value="Thiolase"/>
</dbReference>
<comment type="caution">
    <text evidence="9">The sequence shown here is derived from an EMBL/GenBank/DDBJ whole genome shotgun (WGS) entry which is preliminary data.</text>
</comment>
<keyword evidence="5" id="KW-0446">Lipid-binding</keyword>
<evidence type="ECO:0000259" key="8">
    <source>
        <dbReference type="Pfam" id="PF22691"/>
    </source>
</evidence>
<feature type="domain" description="Thiolase N-terminal" evidence="7">
    <location>
        <begin position="5"/>
        <end position="223"/>
    </location>
</feature>
<dbReference type="OrthoDB" id="9790314at2"/>
<dbReference type="EC" id="2.3.1.176" evidence="1"/>
<keyword evidence="2" id="KW-0813">Transport</keyword>
<evidence type="ECO:0000256" key="3">
    <source>
        <dbReference type="ARBA" id="ARBA00022679"/>
    </source>
</evidence>
<evidence type="ECO:0000313" key="9">
    <source>
        <dbReference type="EMBL" id="RLP79661.1"/>
    </source>
</evidence>
<keyword evidence="4" id="KW-0445">Lipid transport</keyword>
<sequence>MRPVFVAGIGSTAFGRHPGTAIESLAIRAADAAIRESGLDRGDIGALYLGNFVAGPLLGQEVLAGLVADGLGLPQIPCTKVEGACASGGIAFRHAFLAVATGMCDMALAVGAEKMTHADTAAVTSALNCAMDFRSDGVSGLTFPGLFGLAWRLYEDRYGATRDDISAVVRKNKGNGLKNPLAQMGADLTTEEIGAARLICDPLRLYDCCPASDGAAAVLLVSADRLRDIAPAPVEVLASAQARGSARIAGHPDLCTFEATVAAAHGAYAQAGITAEDVSCVELHDCFSIAEIIDAEDLGLMPRGAGAAYAAEGRTAVGGDRPINASGGLLAKGHPVGATGLGQIYESVLQLRGTHPNQVQGARIALTHNLGGTGVACTVNILRATDA</sequence>
<protein>
    <recommendedName>
        <fullName evidence="1">propanoyl-CoA C-acyltransferase</fullName>
        <ecNumber evidence="1">2.3.1.176</ecNumber>
    </recommendedName>
    <alternativeName>
        <fullName evidence="6">Propanoyl-CoA C-acyltransferase</fullName>
    </alternativeName>
</protein>
<evidence type="ECO:0000256" key="1">
    <source>
        <dbReference type="ARBA" id="ARBA00012352"/>
    </source>
</evidence>
<dbReference type="PIRSF" id="PIRSF000429">
    <property type="entry name" value="Ac-CoA_Ac_transf"/>
    <property type="match status" value="1"/>
</dbReference>
<dbReference type="AlphaFoldDB" id="A0A3L7AJ85"/>
<name>A0A3L7AJ85_9HYPH</name>
<dbReference type="GO" id="GO:0006869">
    <property type="term" value="P:lipid transport"/>
    <property type="evidence" value="ECO:0007669"/>
    <property type="project" value="UniProtKB-KW"/>
</dbReference>
<keyword evidence="3" id="KW-0808">Transferase</keyword>
<proteinExistence type="predicted"/>
<dbReference type="PANTHER" id="PTHR42870">
    <property type="entry name" value="ACETYL-COA C-ACETYLTRANSFERASE"/>
    <property type="match status" value="1"/>
</dbReference>
<dbReference type="GO" id="GO:0008289">
    <property type="term" value="F:lipid binding"/>
    <property type="evidence" value="ECO:0007669"/>
    <property type="project" value="UniProtKB-KW"/>
</dbReference>
<evidence type="ECO:0000313" key="10">
    <source>
        <dbReference type="Proteomes" id="UP000269692"/>
    </source>
</evidence>
<dbReference type="Gene3D" id="3.40.47.10">
    <property type="match status" value="1"/>
</dbReference>
<dbReference type="InterPro" id="IPR020616">
    <property type="entry name" value="Thiolase_N"/>
</dbReference>
<evidence type="ECO:0000259" key="7">
    <source>
        <dbReference type="Pfam" id="PF00108"/>
    </source>
</evidence>
<accession>A0A3L7AJ85</accession>
<dbReference type="GO" id="GO:0003988">
    <property type="term" value="F:acetyl-CoA C-acyltransferase activity"/>
    <property type="evidence" value="ECO:0007669"/>
    <property type="project" value="UniProtKB-ARBA"/>
</dbReference>
<evidence type="ECO:0000256" key="4">
    <source>
        <dbReference type="ARBA" id="ARBA00023055"/>
    </source>
</evidence>
<evidence type="ECO:0000256" key="2">
    <source>
        <dbReference type="ARBA" id="ARBA00022448"/>
    </source>
</evidence>
<dbReference type="PANTHER" id="PTHR42870:SF1">
    <property type="entry name" value="NON-SPECIFIC LIPID-TRANSFER PROTEIN-LIKE 2"/>
    <property type="match status" value="1"/>
</dbReference>
<dbReference type="Pfam" id="PF00108">
    <property type="entry name" value="Thiolase_N"/>
    <property type="match status" value="1"/>
</dbReference>
<dbReference type="Pfam" id="PF22691">
    <property type="entry name" value="Thiolase_C_1"/>
    <property type="match status" value="1"/>
</dbReference>
<reference evidence="9 10" key="1">
    <citation type="submission" date="2018-10" db="EMBL/GenBank/DDBJ databases">
        <title>Xanthobacter tagetidis genome sequencing and assembly.</title>
        <authorList>
            <person name="Maclea K.S."/>
            <person name="Goen A.E."/>
            <person name="Fatima S.A."/>
        </authorList>
    </citation>
    <scope>NUCLEOTIDE SEQUENCE [LARGE SCALE GENOMIC DNA]</scope>
    <source>
        <strain evidence="9 10">ATCC 700314</strain>
    </source>
</reference>
<keyword evidence="10" id="KW-1185">Reference proteome</keyword>
<dbReference type="EMBL" id="RCTF01000005">
    <property type="protein sequence ID" value="RLP79661.1"/>
    <property type="molecule type" value="Genomic_DNA"/>
</dbReference>
<dbReference type="InterPro" id="IPR055140">
    <property type="entry name" value="Thiolase_C_2"/>
</dbReference>
<dbReference type="InterPro" id="IPR016039">
    <property type="entry name" value="Thiolase-like"/>
</dbReference>
<gene>
    <name evidence="9" type="ORF">D9R14_08400</name>
</gene>
<dbReference type="SUPFAM" id="SSF53901">
    <property type="entry name" value="Thiolase-like"/>
    <property type="match status" value="2"/>
</dbReference>
<evidence type="ECO:0000256" key="6">
    <source>
        <dbReference type="ARBA" id="ARBA00032316"/>
    </source>
</evidence>
<dbReference type="InterPro" id="IPR020613">
    <property type="entry name" value="Thiolase_CS"/>
</dbReference>
<dbReference type="RefSeq" id="WP_121622871.1">
    <property type="nucleotide sequence ID" value="NZ_JACIIW010000001.1"/>
</dbReference>
<dbReference type="Proteomes" id="UP000269692">
    <property type="component" value="Unassembled WGS sequence"/>
</dbReference>
<evidence type="ECO:0000256" key="5">
    <source>
        <dbReference type="ARBA" id="ARBA00023121"/>
    </source>
</evidence>
<dbReference type="PROSITE" id="PS00737">
    <property type="entry name" value="THIOLASE_2"/>
    <property type="match status" value="1"/>
</dbReference>